<evidence type="ECO:0000313" key="4">
    <source>
        <dbReference type="Proteomes" id="UP000813018"/>
    </source>
</evidence>
<evidence type="ECO:0000313" key="3">
    <source>
        <dbReference type="EMBL" id="MBW7466719.1"/>
    </source>
</evidence>
<name>A0ABS7CS87_9BACT</name>
<accession>A0ABS7CS87</accession>
<feature type="domain" description="Glycosyltransferase subfamily 4-like N-terminal" evidence="2">
    <location>
        <begin position="35"/>
        <end position="184"/>
    </location>
</feature>
<dbReference type="Proteomes" id="UP000813018">
    <property type="component" value="Unassembled WGS sequence"/>
</dbReference>
<dbReference type="Gene3D" id="3.40.50.2000">
    <property type="entry name" value="Glycogen Phosphorylase B"/>
    <property type="match status" value="2"/>
</dbReference>
<dbReference type="Pfam" id="PF00534">
    <property type="entry name" value="Glycos_transf_1"/>
    <property type="match status" value="1"/>
</dbReference>
<organism evidence="3 4">
    <name type="scientific">Pontibacter aydingkolensis</name>
    <dbReference type="NCBI Taxonomy" id="1911536"/>
    <lineage>
        <taxon>Bacteria</taxon>
        <taxon>Pseudomonadati</taxon>
        <taxon>Bacteroidota</taxon>
        <taxon>Cytophagia</taxon>
        <taxon>Cytophagales</taxon>
        <taxon>Hymenobacteraceae</taxon>
        <taxon>Pontibacter</taxon>
    </lineage>
</organism>
<evidence type="ECO:0000259" key="1">
    <source>
        <dbReference type="Pfam" id="PF00534"/>
    </source>
</evidence>
<feature type="domain" description="Glycosyl transferase family 1" evidence="1">
    <location>
        <begin position="196"/>
        <end position="357"/>
    </location>
</feature>
<reference evidence="3 4" key="1">
    <citation type="journal article" date="2016" name="Int. J. Syst. Evol. Microbiol.">
        <title>Pontibacter aydingkolensis sp. nov., isolated from soil of a salt lake.</title>
        <authorList>
            <person name="Osman G."/>
            <person name="Zhang T."/>
            <person name="Lou K."/>
            <person name="Gao Y."/>
            <person name="Chang W."/>
            <person name="Lin Q."/>
            <person name="Yang H.M."/>
            <person name="Huo X.D."/>
            <person name="Wang N."/>
        </authorList>
    </citation>
    <scope>NUCLEOTIDE SEQUENCE [LARGE SCALE GENOMIC DNA]</scope>
    <source>
        <strain evidence="3 4">KACC 19255</strain>
    </source>
</reference>
<dbReference type="EMBL" id="JAHYXK010000004">
    <property type="protein sequence ID" value="MBW7466719.1"/>
    <property type="molecule type" value="Genomic_DNA"/>
</dbReference>
<sequence length="402" mass="45587">MMTIGVCGPIDLKLLDWELKGQDFPETNSFPLSTHFVNALLRRGFKVVAYTNSPFIEEPMVLEGKHLTVCIAPQRPQPGRRFFQFEVKELQKQIQQHPCDFISAFWSYEYGWAALRSGIPTVVSLHDVALQILLQHKDIFRLVRWAINYIVVSKATHLIANSSYTYNMLDKGTREKTIVINNFYPAELEEQLEVPIQKQDYLVSVSMGFSNRKNISTALQAFAIIRKQYPKLEYHLLGAGMEPGGPAQQYALENDLADGVKFIGTQPYDKVLHEISHARILLHPAREESFGMVLLEAMIARTPVIGGKESGYVPTLLDNGKAGLLCDINSPEAIADSIDKLMQNRQLAKDLVQNAYEFARNNYSEEVIIDQHLRYYAKILGKRLIPAQDIETTETSNNIMRA</sequence>
<dbReference type="CDD" id="cd03801">
    <property type="entry name" value="GT4_PimA-like"/>
    <property type="match status" value="1"/>
</dbReference>
<dbReference type="Pfam" id="PF13439">
    <property type="entry name" value="Glyco_transf_4"/>
    <property type="match status" value="1"/>
</dbReference>
<evidence type="ECO:0000259" key="2">
    <source>
        <dbReference type="Pfam" id="PF13439"/>
    </source>
</evidence>
<dbReference type="PANTHER" id="PTHR12526">
    <property type="entry name" value="GLYCOSYLTRANSFERASE"/>
    <property type="match status" value="1"/>
</dbReference>
<dbReference type="InterPro" id="IPR028098">
    <property type="entry name" value="Glyco_trans_4-like_N"/>
</dbReference>
<keyword evidence="4" id="KW-1185">Reference proteome</keyword>
<dbReference type="InterPro" id="IPR001296">
    <property type="entry name" value="Glyco_trans_1"/>
</dbReference>
<protein>
    <submittedName>
        <fullName evidence="3">Glycosyltransferase family 4 protein</fullName>
    </submittedName>
</protein>
<dbReference type="PANTHER" id="PTHR12526:SF630">
    <property type="entry name" value="GLYCOSYLTRANSFERASE"/>
    <property type="match status" value="1"/>
</dbReference>
<gene>
    <name evidence="3" type="ORF">K0O23_06545</name>
</gene>
<proteinExistence type="predicted"/>
<dbReference type="SUPFAM" id="SSF53756">
    <property type="entry name" value="UDP-Glycosyltransferase/glycogen phosphorylase"/>
    <property type="match status" value="1"/>
</dbReference>
<comment type="caution">
    <text evidence="3">The sequence shown here is derived from an EMBL/GenBank/DDBJ whole genome shotgun (WGS) entry which is preliminary data.</text>
</comment>
<dbReference type="RefSeq" id="WP_219876601.1">
    <property type="nucleotide sequence ID" value="NZ_JAHYXK010000004.1"/>
</dbReference>